<keyword evidence="2" id="KW-1185">Reference proteome</keyword>
<reference evidence="2" key="1">
    <citation type="journal article" date="2025" name="Aquaculture">
        <title>Assessment of the bioflocculant production and safety properties of Metabacillus hrfriensis sp. nov. based on phenotypic and whole-genome sequencing analysis.</title>
        <authorList>
            <person name="Zhang R."/>
            <person name="Zhao Z."/>
            <person name="Luo L."/>
            <person name="Wang S."/>
            <person name="Guo K."/>
            <person name="Xu W."/>
        </authorList>
    </citation>
    <scope>NUCLEOTIDE SEQUENCE [LARGE SCALE GENOMIC DNA]</scope>
    <source>
        <strain evidence="2">CT-WN-B3</strain>
    </source>
</reference>
<name>A0ACD4RB26_9BACI</name>
<sequence>MKVKLKRSVFLLFAFLLVFSNAALAAVPTPQKGNANTEVKKNAGKQSIKKSDAEKQYKSTDKVRVIVEVEGEPAITYATKQGKKFGALAKSKQEELKANALKEQKAVKNQIATKSIGMKFEQEFTTVVNGFSGEVEYGKIALLEKLTGVNKVTIAHEYDRPAAEPEMKYSKDLVEARESWDLGYDGEGMIVGIIDTGIDPSHRDMILSEDTVPALTEGSVGDAVSDLNLPGKFYTEKVPYGYNYMDENEEILDLGPGASMHGMHVGGTVGANGDEENGGLKGVAPEAQLLALKVFGNDPEMPSTWSDIYVKAIDDSIQLGADVLNMSLGSTASFVLPEDPEQQAIARAVENGVVMSVSAGNSAHLGNGWANPYASNPDVGLVGSPGLSYDSLQVASIENSTIDLDAMKVQVDGADFGTIGYQKQDGPKFLDKFKGQKLDIVYVGDGQPAQYEGKDVKGKVVFAVRTGGYFYANIQKTAEAQGAAGVIIRGLPAHGDYVSMALDKPSIPLVSLSIADGNALEAQAKEGKKLEVTFGDDKVAAPNADAGKMSAFTSWGVTPNLDFKPEITAPGGKILSTFNDNQYGIMSGTSMAAPHVAGGSAIVLERVDELFNLEGADRVLMAKNILMNTSQPVIDKGLVNDAFKWELPYSPRRQGAGLMKLYSALNTPAVVTESKTGEGKVALKEVGDKVEFSLDLKNFSDKAVSYDVKANVQTDFANKGSLGYDYDELETQQLLDAVIKVDGKDTAKVEVAAGETKTVKVTLDTENAKVLGDDFETPVPVKDVFKNGYFVEGFVTFSAEGLSQLTVPYVGFNGDWGKAPILDAMNFDAENETFYGISGVVAKDGEDFNFLGYDAFNEKVPFDGSKIAISPNGDGSNDQLIPVLSFLRNAKEVKYNVLDENKKQLRTIRTELEVRKHYYDAGSGSMYTLNPANQWDGKVKNALVKDGQYYFEIAAAVDYAGKAPQKVHVPVIVDTVQPTLNAEFKDNKVTFGAADERSGVAYIDVLVNGQSVVGKDKEGNPLTLAPTTTEFKLENLVTGSTVTVLAVDNAGNTSAKEFKGVNDGTIPSIIAELPEALGTYDTNEVPVKGYVTDESKVTNFTVDGQSVELKWNAETKRYEFETTLTLEDGFHKIRIAGSDEAGNEISFLKQFFVDTTAPELSVSAPASVSAAAEKATITTNVSDNFDELRVAVDGDEVFYNMLREPYEMRGIEKEIKTEVALQPGENTFMVEATDLAGHKTVKEVKVYRGDDKVSRISGENRYETAAAISSGGWESSELVFLAKGQEFADALAGVPLAAQYDAPILLTDSKGLSGAAKAELERLGAETVVILGGTSAVSVKVEDQLENMGLEVDRIFGKDRWATAAAIAKEVAPDGSEDAVVVNGTSFADALAVASYAGQYGMPIVLSQKDKLPAASSKVLEELGVEHTLVVGGQVALSDSVYKKLPDAERVYGKDRYATSVALADYFEPSLDVVYAATGQNFADALAGAGLAAKHESGVILVGKTLSSEVKNFFGGNEIGQVKVFGGKGAVSDEVLTEIHKLIQ</sequence>
<accession>A0ACD4RB26</accession>
<proteinExistence type="predicted"/>
<gene>
    <name evidence="1" type="ORF">QLQ22_23360</name>
</gene>
<protein>
    <submittedName>
        <fullName evidence="1">Cell wall-binding repeat-containing protein</fullName>
    </submittedName>
</protein>
<dbReference type="EMBL" id="CP126116">
    <property type="protein sequence ID" value="WHZ57548.1"/>
    <property type="molecule type" value="Genomic_DNA"/>
</dbReference>
<organism evidence="1 2">
    <name type="scientific">Metabacillus hrfriensis</name>
    <dbReference type="NCBI Taxonomy" id="3048891"/>
    <lineage>
        <taxon>Bacteria</taxon>
        <taxon>Bacillati</taxon>
        <taxon>Bacillota</taxon>
        <taxon>Bacilli</taxon>
        <taxon>Bacillales</taxon>
        <taxon>Bacillaceae</taxon>
        <taxon>Metabacillus</taxon>
    </lineage>
</organism>
<dbReference type="Proteomes" id="UP001226091">
    <property type="component" value="Chromosome"/>
</dbReference>
<evidence type="ECO:0000313" key="2">
    <source>
        <dbReference type="Proteomes" id="UP001226091"/>
    </source>
</evidence>
<evidence type="ECO:0000313" key="1">
    <source>
        <dbReference type="EMBL" id="WHZ57548.1"/>
    </source>
</evidence>